<dbReference type="InParanoid" id="H2Y2D2"/>
<dbReference type="InterPro" id="IPR009003">
    <property type="entry name" value="Peptidase_S1_PA"/>
</dbReference>
<dbReference type="Pfam" id="PF00089">
    <property type="entry name" value="Trypsin"/>
    <property type="match status" value="1"/>
</dbReference>
<evidence type="ECO:0000259" key="3">
    <source>
        <dbReference type="Pfam" id="PF00089"/>
    </source>
</evidence>
<keyword evidence="1" id="KW-1015">Disulfide bond</keyword>
<dbReference type="Proteomes" id="UP000008144">
    <property type="component" value="Chromosome 11"/>
</dbReference>
<evidence type="ECO:0000256" key="2">
    <source>
        <dbReference type="SAM" id="SignalP"/>
    </source>
</evidence>
<feature type="chain" id="PRO_5003577680" description="Peptidase S1 domain-containing protein" evidence="2">
    <location>
        <begin position="21"/>
        <end position="77"/>
    </location>
</feature>
<reference evidence="4" key="3">
    <citation type="submission" date="2025-08" db="UniProtKB">
        <authorList>
            <consortium name="Ensembl"/>
        </authorList>
    </citation>
    <scope>IDENTIFICATION</scope>
</reference>
<evidence type="ECO:0000313" key="4">
    <source>
        <dbReference type="Ensembl" id="ENSCINP00000036067.1"/>
    </source>
</evidence>
<keyword evidence="5" id="KW-1185">Reference proteome</keyword>
<protein>
    <recommendedName>
        <fullName evidence="3">Peptidase S1 domain-containing protein</fullName>
    </recommendedName>
</protein>
<organism evidence="4 5">
    <name type="scientific">Ciona intestinalis</name>
    <name type="common">Transparent sea squirt</name>
    <name type="synonym">Ascidia intestinalis</name>
    <dbReference type="NCBI Taxonomy" id="7719"/>
    <lineage>
        <taxon>Eukaryota</taxon>
        <taxon>Metazoa</taxon>
        <taxon>Chordata</taxon>
        <taxon>Tunicata</taxon>
        <taxon>Ascidiacea</taxon>
        <taxon>Phlebobranchia</taxon>
        <taxon>Cionidae</taxon>
        <taxon>Ciona</taxon>
    </lineage>
</organism>
<accession>H2Y2D2</accession>
<feature type="signal peptide" evidence="2">
    <location>
        <begin position="1"/>
        <end position="20"/>
    </location>
</feature>
<dbReference type="Ensembl" id="ENSCINT00000037305.1">
    <property type="protein sequence ID" value="ENSCINP00000036067.1"/>
    <property type="gene ID" value="ENSCING00000020678.1"/>
</dbReference>
<keyword evidence="2" id="KW-0732">Signal</keyword>
<dbReference type="GO" id="GO:0006508">
    <property type="term" value="P:proteolysis"/>
    <property type="evidence" value="ECO:0007669"/>
    <property type="project" value="InterPro"/>
</dbReference>
<evidence type="ECO:0000313" key="5">
    <source>
        <dbReference type="Proteomes" id="UP000008144"/>
    </source>
</evidence>
<dbReference type="InterPro" id="IPR043504">
    <property type="entry name" value="Peptidase_S1_PA_chymotrypsin"/>
</dbReference>
<dbReference type="PANTHER" id="PTHR24252">
    <property type="entry name" value="ACROSIN-RELATED"/>
    <property type="match status" value="1"/>
</dbReference>
<name>H2Y2D2_CIOIN</name>
<dbReference type="PANTHER" id="PTHR24252:SF7">
    <property type="entry name" value="HYALIN"/>
    <property type="match status" value="1"/>
</dbReference>
<reference evidence="4" key="2">
    <citation type="journal article" date="2008" name="Genome Biol.">
        <title>Improved genome assembly and evidence-based global gene model set for the chordate Ciona intestinalis: new insight into intron and operon populations.</title>
        <authorList>
            <person name="Satou Y."/>
            <person name="Mineta K."/>
            <person name="Ogasawara M."/>
            <person name="Sasakura Y."/>
            <person name="Shoguchi E."/>
            <person name="Ueno K."/>
            <person name="Yamada L."/>
            <person name="Matsumoto J."/>
            <person name="Wasserscheid J."/>
            <person name="Dewar K."/>
            <person name="Wiley G.B."/>
            <person name="Macmil S.L."/>
            <person name="Roe B.A."/>
            <person name="Zeller R.W."/>
            <person name="Hastings K.E."/>
            <person name="Lemaire P."/>
            <person name="Lindquist E."/>
            <person name="Endo T."/>
            <person name="Hotta K."/>
            <person name="Inaba K."/>
        </authorList>
    </citation>
    <scope>NUCLEOTIDE SEQUENCE [LARGE SCALE GENOMIC DNA]</scope>
    <source>
        <strain evidence="4">wild type</strain>
    </source>
</reference>
<dbReference type="Gene3D" id="2.40.10.10">
    <property type="entry name" value="Trypsin-like serine proteases"/>
    <property type="match status" value="1"/>
</dbReference>
<feature type="domain" description="Peptidase S1" evidence="3">
    <location>
        <begin position="31"/>
        <end position="76"/>
    </location>
</feature>
<dbReference type="GO" id="GO:0004252">
    <property type="term" value="F:serine-type endopeptidase activity"/>
    <property type="evidence" value="ECO:0007669"/>
    <property type="project" value="InterPro"/>
</dbReference>
<dbReference type="InterPro" id="IPR001254">
    <property type="entry name" value="Trypsin_dom"/>
</dbReference>
<reference evidence="4" key="4">
    <citation type="submission" date="2025-09" db="UniProtKB">
        <authorList>
            <consortium name="Ensembl"/>
        </authorList>
    </citation>
    <scope>IDENTIFICATION</scope>
</reference>
<sequence length="77" mass="8254">MKVWTYLSLILFMRINLSQSSAVSQSGNAKIVGGAISTPGKWPWQGLLVHSVTNQTFCGCSLISERYVLTSASCTAG</sequence>
<dbReference type="EMBL" id="EAAA01000662">
    <property type="status" value="NOT_ANNOTATED_CDS"/>
    <property type="molecule type" value="Genomic_DNA"/>
</dbReference>
<proteinExistence type="predicted"/>
<dbReference type="SUPFAM" id="SSF50494">
    <property type="entry name" value="Trypsin-like serine proteases"/>
    <property type="match status" value="1"/>
</dbReference>
<dbReference type="STRING" id="7719.ENSCINP00000036067"/>
<reference evidence="5" key="1">
    <citation type="journal article" date="2002" name="Science">
        <title>The draft genome of Ciona intestinalis: insights into chordate and vertebrate origins.</title>
        <authorList>
            <person name="Dehal P."/>
            <person name="Satou Y."/>
            <person name="Campbell R.K."/>
            <person name="Chapman J."/>
            <person name="Degnan B."/>
            <person name="De Tomaso A."/>
            <person name="Davidson B."/>
            <person name="Di Gregorio A."/>
            <person name="Gelpke M."/>
            <person name="Goodstein D.M."/>
            <person name="Harafuji N."/>
            <person name="Hastings K.E."/>
            <person name="Ho I."/>
            <person name="Hotta K."/>
            <person name="Huang W."/>
            <person name="Kawashima T."/>
            <person name="Lemaire P."/>
            <person name="Martinez D."/>
            <person name="Meinertzhagen I.A."/>
            <person name="Necula S."/>
            <person name="Nonaka M."/>
            <person name="Putnam N."/>
            <person name="Rash S."/>
            <person name="Saiga H."/>
            <person name="Satake M."/>
            <person name="Terry A."/>
            <person name="Yamada L."/>
            <person name="Wang H.G."/>
            <person name="Awazu S."/>
            <person name="Azumi K."/>
            <person name="Boore J."/>
            <person name="Branno M."/>
            <person name="Chin-Bow S."/>
            <person name="DeSantis R."/>
            <person name="Doyle S."/>
            <person name="Francino P."/>
            <person name="Keys D.N."/>
            <person name="Haga S."/>
            <person name="Hayashi H."/>
            <person name="Hino K."/>
            <person name="Imai K.S."/>
            <person name="Inaba K."/>
            <person name="Kano S."/>
            <person name="Kobayashi K."/>
            <person name="Kobayashi M."/>
            <person name="Lee B.I."/>
            <person name="Makabe K.W."/>
            <person name="Manohar C."/>
            <person name="Matassi G."/>
            <person name="Medina M."/>
            <person name="Mochizuki Y."/>
            <person name="Mount S."/>
            <person name="Morishita T."/>
            <person name="Miura S."/>
            <person name="Nakayama A."/>
            <person name="Nishizaka S."/>
            <person name="Nomoto H."/>
            <person name="Ohta F."/>
            <person name="Oishi K."/>
            <person name="Rigoutsos I."/>
            <person name="Sano M."/>
            <person name="Sasaki A."/>
            <person name="Sasakura Y."/>
            <person name="Shoguchi E."/>
            <person name="Shin-i T."/>
            <person name="Spagnuolo A."/>
            <person name="Stainier D."/>
            <person name="Suzuki M.M."/>
            <person name="Tassy O."/>
            <person name="Takatori N."/>
            <person name="Tokuoka M."/>
            <person name="Yagi K."/>
            <person name="Yoshizaki F."/>
            <person name="Wada S."/>
            <person name="Zhang C."/>
            <person name="Hyatt P.D."/>
            <person name="Larimer F."/>
            <person name="Detter C."/>
            <person name="Doggett N."/>
            <person name="Glavina T."/>
            <person name="Hawkins T."/>
            <person name="Richardson P."/>
            <person name="Lucas S."/>
            <person name="Kohara Y."/>
            <person name="Levine M."/>
            <person name="Satoh N."/>
            <person name="Rokhsar D.S."/>
        </authorList>
    </citation>
    <scope>NUCLEOTIDE SEQUENCE [LARGE SCALE GENOMIC DNA]</scope>
</reference>
<evidence type="ECO:0000256" key="1">
    <source>
        <dbReference type="ARBA" id="ARBA00023157"/>
    </source>
</evidence>
<dbReference type="HOGENOM" id="CLU_2637329_0_0_1"/>
<dbReference type="AlphaFoldDB" id="H2Y2D2"/>